<dbReference type="CDD" id="cd06464">
    <property type="entry name" value="ACD_sHsps-like"/>
    <property type="match status" value="1"/>
</dbReference>
<evidence type="ECO:0000313" key="4">
    <source>
        <dbReference type="EMBL" id="KEZ52998.1"/>
    </source>
</evidence>
<dbReference type="Gene3D" id="2.60.40.790">
    <property type="match status" value="1"/>
</dbReference>
<dbReference type="PROSITE" id="PS01031">
    <property type="entry name" value="SHSP"/>
    <property type="match status" value="1"/>
</dbReference>
<dbReference type="EMBL" id="JNVC02000004">
    <property type="protein sequence ID" value="KEZ52998.1"/>
    <property type="molecule type" value="Genomic_DNA"/>
</dbReference>
<evidence type="ECO:0000256" key="1">
    <source>
        <dbReference type="PROSITE-ProRule" id="PRU00285"/>
    </source>
</evidence>
<dbReference type="OrthoDB" id="1806521at2"/>
<name>A0A084H086_METID</name>
<dbReference type="Proteomes" id="UP000028549">
    <property type="component" value="Unassembled WGS sequence"/>
</dbReference>
<keyword evidence="5" id="KW-1185">Reference proteome</keyword>
<dbReference type="InterPro" id="IPR002068">
    <property type="entry name" value="A-crystallin/Hsp20_dom"/>
</dbReference>
<protein>
    <recommendedName>
        <fullName evidence="3">SHSP domain-containing protein</fullName>
    </recommendedName>
</protein>
<dbReference type="SUPFAM" id="SSF49764">
    <property type="entry name" value="HSP20-like chaperones"/>
    <property type="match status" value="1"/>
</dbReference>
<evidence type="ECO:0000259" key="3">
    <source>
        <dbReference type="PROSITE" id="PS01031"/>
    </source>
</evidence>
<dbReference type="Pfam" id="PF00011">
    <property type="entry name" value="HSP20"/>
    <property type="match status" value="1"/>
</dbReference>
<dbReference type="PANTHER" id="PTHR11527">
    <property type="entry name" value="HEAT-SHOCK PROTEIN 20 FAMILY MEMBER"/>
    <property type="match status" value="1"/>
</dbReference>
<gene>
    <name evidence="4" type="ORF">GS18_0209270</name>
</gene>
<comment type="caution">
    <text evidence="4">The sequence shown here is derived from an EMBL/GenBank/DDBJ whole genome shotgun (WGS) entry which is preliminary data.</text>
</comment>
<dbReference type="STRING" id="246786.GS18_0209270"/>
<proteinExistence type="inferred from homology"/>
<accession>A0A084H086</accession>
<sequence length="134" mass="15512">MSEKNHNPLYELAEQFFGDSSFKQNVLEFEKVFQEQMNTAYMKVSSWEEDNRYFVKAELPGLKKEQIKIEFHDLCLSLTVSHKEELNLSHINGSAYSQTRKQMTKTILLPKAPKMDEVDAAFQNGCLLISFPLS</sequence>
<dbReference type="AlphaFoldDB" id="A0A084H086"/>
<evidence type="ECO:0000256" key="2">
    <source>
        <dbReference type="RuleBase" id="RU003616"/>
    </source>
</evidence>
<feature type="domain" description="SHSP" evidence="3">
    <location>
        <begin position="35"/>
        <end position="134"/>
    </location>
</feature>
<organism evidence="4 5">
    <name type="scientific">Metabacillus indicus</name>
    <name type="common">Bacillus indicus</name>
    <dbReference type="NCBI Taxonomy" id="246786"/>
    <lineage>
        <taxon>Bacteria</taxon>
        <taxon>Bacillati</taxon>
        <taxon>Bacillota</taxon>
        <taxon>Bacilli</taxon>
        <taxon>Bacillales</taxon>
        <taxon>Bacillaceae</taxon>
        <taxon>Metabacillus</taxon>
    </lineage>
</organism>
<comment type="similarity">
    <text evidence="1 2">Belongs to the small heat shock protein (HSP20) family.</text>
</comment>
<dbReference type="InterPro" id="IPR008978">
    <property type="entry name" value="HSP20-like_chaperone"/>
</dbReference>
<dbReference type="InterPro" id="IPR031107">
    <property type="entry name" value="Small_HSP"/>
</dbReference>
<dbReference type="RefSeq" id="WP_029280347.1">
    <property type="nucleotide sequence ID" value="NZ_JBBJSM010000001.1"/>
</dbReference>
<reference evidence="4 5" key="1">
    <citation type="journal article" date="2005" name="Int. J. Syst. Evol. Microbiol.">
        <title>Bacillus cibi sp. nov., isolated from jeotgal, a traditional Korean fermented seafood.</title>
        <authorList>
            <person name="Yoon J.H."/>
            <person name="Lee C.H."/>
            <person name="Oh T.K."/>
        </authorList>
    </citation>
    <scope>NUCLEOTIDE SEQUENCE [LARGE SCALE GENOMIC DNA]</scope>
    <source>
        <strain evidence="4 5">DSM 16189</strain>
    </source>
</reference>
<evidence type="ECO:0000313" key="5">
    <source>
        <dbReference type="Proteomes" id="UP000028549"/>
    </source>
</evidence>